<dbReference type="Proteomes" id="UP000077271">
    <property type="component" value="Unassembled WGS sequence"/>
</dbReference>
<dbReference type="SUPFAM" id="SSF46689">
    <property type="entry name" value="Homeodomain-like"/>
    <property type="match status" value="1"/>
</dbReference>
<dbReference type="PANTHER" id="PTHR43479">
    <property type="entry name" value="ACREF/ENVCD OPERON REPRESSOR-RELATED"/>
    <property type="match status" value="1"/>
</dbReference>
<dbReference type="OrthoDB" id="9812993at2"/>
<dbReference type="InterPro" id="IPR050624">
    <property type="entry name" value="HTH-type_Tx_Regulator"/>
</dbReference>
<proteinExistence type="predicted"/>
<evidence type="ECO:0000313" key="6">
    <source>
        <dbReference type="Proteomes" id="UP000077271"/>
    </source>
</evidence>
<accession>A0A177KJI2</accession>
<dbReference type="InterPro" id="IPR009057">
    <property type="entry name" value="Homeodomain-like_sf"/>
</dbReference>
<dbReference type="AlphaFoldDB" id="A0A177KJI2"/>
<dbReference type="PROSITE" id="PS01081">
    <property type="entry name" value="HTH_TETR_1"/>
    <property type="match status" value="1"/>
</dbReference>
<organism evidence="5 6">
    <name type="scientific">Domibacillus aminovorans</name>
    <dbReference type="NCBI Taxonomy" id="29332"/>
    <lineage>
        <taxon>Bacteria</taxon>
        <taxon>Bacillati</taxon>
        <taxon>Bacillota</taxon>
        <taxon>Bacilli</taxon>
        <taxon>Bacillales</taxon>
        <taxon>Bacillaceae</taxon>
        <taxon>Domibacillus</taxon>
    </lineage>
</organism>
<feature type="domain" description="HTH tetR-type" evidence="4">
    <location>
        <begin position="2"/>
        <end position="62"/>
    </location>
</feature>
<gene>
    <name evidence="5" type="ORF">AWH48_09805</name>
</gene>
<reference evidence="5 6" key="1">
    <citation type="submission" date="2016-01" db="EMBL/GenBank/DDBJ databases">
        <title>Investigation of taxonomic status of Bacillus aminovorans.</title>
        <authorList>
            <person name="Verma A."/>
            <person name="Pal Y."/>
            <person name="Krishnamurthi S."/>
        </authorList>
    </citation>
    <scope>NUCLEOTIDE SEQUENCE [LARGE SCALE GENOMIC DNA]</scope>
    <source>
        <strain evidence="5 6">DSM 4337</strain>
    </source>
</reference>
<evidence type="ECO:0000256" key="2">
    <source>
        <dbReference type="ARBA" id="ARBA00023125"/>
    </source>
</evidence>
<dbReference type="Gene3D" id="1.10.357.10">
    <property type="entry name" value="Tetracycline Repressor, domain 2"/>
    <property type="match status" value="1"/>
</dbReference>
<sequence>MNERKKKVMVAAHALFVEKGYAATSVQDILEESGISKGTFYNYFLSKNELLISIFEKINSETDERRINMLAGRPVHDKEVFIEQIKVKMEVNKENNLFVLFQGVFASEDVELKKFVKQHHLKELRWIQRRMIEVFGEKVRPYSTDLAVTLLGVVQNMVHFVVAVEETLELDTIIGYAMRRVESTVNDVMKTDDQLFDSRILERWMPETALNREKKKSVLMRKIGLMQDTGDSDQEELLSFLQDELRTTEPRHRVIEAVLGDVKEHEELKMLIHDFLNE</sequence>
<evidence type="ECO:0000313" key="5">
    <source>
        <dbReference type="EMBL" id="OAH53570.1"/>
    </source>
</evidence>
<name>A0A177KJI2_9BACI</name>
<keyword evidence="1" id="KW-0678">Repressor</keyword>
<dbReference type="InterPro" id="IPR023772">
    <property type="entry name" value="DNA-bd_HTH_TetR-type_CS"/>
</dbReference>
<evidence type="ECO:0000256" key="1">
    <source>
        <dbReference type="ARBA" id="ARBA00022491"/>
    </source>
</evidence>
<feature type="DNA-binding region" description="H-T-H motif" evidence="3">
    <location>
        <begin position="25"/>
        <end position="44"/>
    </location>
</feature>
<dbReference type="PANTHER" id="PTHR43479:SF22">
    <property type="entry name" value="TRANSCRIPTIONAL REGULATOR, TETR FAMILY"/>
    <property type="match status" value="1"/>
</dbReference>
<dbReference type="Pfam" id="PF00440">
    <property type="entry name" value="TetR_N"/>
    <property type="match status" value="1"/>
</dbReference>
<evidence type="ECO:0000259" key="4">
    <source>
        <dbReference type="PROSITE" id="PS50977"/>
    </source>
</evidence>
<evidence type="ECO:0000256" key="3">
    <source>
        <dbReference type="PROSITE-ProRule" id="PRU00335"/>
    </source>
</evidence>
<dbReference type="GO" id="GO:0003677">
    <property type="term" value="F:DNA binding"/>
    <property type="evidence" value="ECO:0007669"/>
    <property type="project" value="UniProtKB-UniRule"/>
</dbReference>
<dbReference type="PRINTS" id="PR00455">
    <property type="entry name" value="HTHTETR"/>
</dbReference>
<dbReference type="InterPro" id="IPR001647">
    <property type="entry name" value="HTH_TetR"/>
</dbReference>
<protein>
    <recommendedName>
        <fullName evidence="4">HTH tetR-type domain-containing protein</fullName>
    </recommendedName>
</protein>
<dbReference type="PROSITE" id="PS50977">
    <property type="entry name" value="HTH_TETR_2"/>
    <property type="match status" value="1"/>
</dbReference>
<dbReference type="RefSeq" id="WP_018392143.1">
    <property type="nucleotide sequence ID" value="NZ_LQWZ01000035.1"/>
</dbReference>
<comment type="caution">
    <text evidence="5">The sequence shown here is derived from an EMBL/GenBank/DDBJ whole genome shotgun (WGS) entry which is preliminary data.</text>
</comment>
<dbReference type="EMBL" id="LQWZ01000035">
    <property type="protein sequence ID" value="OAH53570.1"/>
    <property type="molecule type" value="Genomic_DNA"/>
</dbReference>
<keyword evidence="2 3" id="KW-0238">DNA-binding</keyword>